<feature type="transmembrane region" description="Helical" evidence="7">
    <location>
        <begin position="258"/>
        <end position="284"/>
    </location>
</feature>
<evidence type="ECO:0000256" key="3">
    <source>
        <dbReference type="ARBA" id="ARBA00022692"/>
    </source>
</evidence>
<dbReference type="AlphaFoldDB" id="A0A9D1CZF6"/>
<evidence type="ECO:0000256" key="4">
    <source>
        <dbReference type="ARBA" id="ARBA00022960"/>
    </source>
</evidence>
<dbReference type="GO" id="GO:0005886">
    <property type="term" value="C:plasma membrane"/>
    <property type="evidence" value="ECO:0007669"/>
    <property type="project" value="UniProtKB-SubCell"/>
</dbReference>
<proteinExistence type="predicted"/>
<dbReference type="EMBL" id="DVFV01000102">
    <property type="protein sequence ID" value="HIQ91125.1"/>
    <property type="molecule type" value="Genomic_DNA"/>
</dbReference>
<evidence type="ECO:0000256" key="7">
    <source>
        <dbReference type="SAM" id="Phobius"/>
    </source>
</evidence>
<sequence length="358" mass="39541">MKKLDISLFIAIVVISLFGVLMVYSSSSVWAEYKFDDPFKYLKSQGLFLIAGVILMYFVSKVNFEVYYKHANKIFGIGFVLLILVLFLGTERNGSKSWFGIGSFGVQPSEFMKLAMVIFTSKYLYNNKRDINNIKKGVIPILLTTLLIFGLIMLQPDFGTGVILVVGVIALLFIGGVDLKFFLKVFLVGIAGIIGLIMAAPYRLKRILSFLNPWSDPLGSGFQIIQSLYAIGPGGLFGFGLGGSRQKHFYLPEPQTDFIFSIISEEFGFLGVLIVSSLFLIIIYKSIKIALKCQNLFGKYLVFGITFMLGFQALLNLSVVIGLIPVTGVTLPFLSYGGSSLLITLISMGIILNVSRHV</sequence>
<evidence type="ECO:0000313" key="8">
    <source>
        <dbReference type="EMBL" id="HIQ91125.1"/>
    </source>
</evidence>
<feature type="transmembrane region" description="Helical" evidence="7">
    <location>
        <begin position="296"/>
        <end position="321"/>
    </location>
</feature>
<dbReference type="Proteomes" id="UP000886786">
    <property type="component" value="Unassembled WGS sequence"/>
</dbReference>
<feature type="transmembrane region" description="Helical" evidence="7">
    <location>
        <begin position="137"/>
        <end position="154"/>
    </location>
</feature>
<keyword evidence="6 7" id="KW-0472">Membrane</keyword>
<keyword evidence="2" id="KW-1003">Cell membrane</keyword>
<feature type="transmembrane region" description="Helical" evidence="7">
    <location>
        <begin position="109"/>
        <end position="125"/>
    </location>
</feature>
<dbReference type="GO" id="GO:0032153">
    <property type="term" value="C:cell division site"/>
    <property type="evidence" value="ECO:0007669"/>
    <property type="project" value="TreeGrafter"/>
</dbReference>
<name>A0A9D1CZF6_9FIRM</name>
<evidence type="ECO:0000256" key="1">
    <source>
        <dbReference type="ARBA" id="ARBA00004651"/>
    </source>
</evidence>
<dbReference type="GO" id="GO:0009252">
    <property type="term" value="P:peptidoglycan biosynthetic process"/>
    <property type="evidence" value="ECO:0007669"/>
    <property type="project" value="InterPro"/>
</dbReference>
<evidence type="ECO:0000313" key="9">
    <source>
        <dbReference type="Proteomes" id="UP000886786"/>
    </source>
</evidence>
<evidence type="ECO:0000256" key="2">
    <source>
        <dbReference type="ARBA" id="ARBA00022475"/>
    </source>
</evidence>
<dbReference type="InterPro" id="IPR001182">
    <property type="entry name" value="FtsW/RodA"/>
</dbReference>
<gene>
    <name evidence="8" type="primary">ftsW</name>
    <name evidence="8" type="ORF">IAB27_05840</name>
</gene>
<dbReference type="Pfam" id="PF01098">
    <property type="entry name" value="FTSW_RODA_SPOVE"/>
    <property type="match status" value="1"/>
</dbReference>
<feature type="transmembrane region" description="Helical" evidence="7">
    <location>
        <begin position="186"/>
        <end position="204"/>
    </location>
</feature>
<evidence type="ECO:0000256" key="5">
    <source>
        <dbReference type="ARBA" id="ARBA00022989"/>
    </source>
</evidence>
<dbReference type="GO" id="GO:0051301">
    <property type="term" value="P:cell division"/>
    <property type="evidence" value="ECO:0007669"/>
    <property type="project" value="InterPro"/>
</dbReference>
<feature type="transmembrane region" description="Helical" evidence="7">
    <location>
        <begin position="160"/>
        <end position="179"/>
    </location>
</feature>
<protein>
    <submittedName>
        <fullName evidence="8">Lipid II flippase FtsW</fullName>
    </submittedName>
</protein>
<feature type="transmembrane region" description="Helical" evidence="7">
    <location>
        <begin position="41"/>
        <end position="59"/>
    </location>
</feature>
<keyword evidence="4" id="KW-0133">Cell shape</keyword>
<reference evidence="8" key="1">
    <citation type="submission" date="2020-10" db="EMBL/GenBank/DDBJ databases">
        <authorList>
            <person name="Gilroy R."/>
        </authorList>
    </citation>
    <scope>NUCLEOTIDE SEQUENCE</scope>
    <source>
        <strain evidence="8">CHK147-3167</strain>
    </source>
</reference>
<keyword evidence="5 7" id="KW-1133">Transmembrane helix</keyword>
<dbReference type="PROSITE" id="PS00428">
    <property type="entry name" value="FTSW_RODA_SPOVE"/>
    <property type="match status" value="1"/>
</dbReference>
<dbReference type="GO" id="GO:0015648">
    <property type="term" value="F:lipid-linked peptidoglycan transporter activity"/>
    <property type="evidence" value="ECO:0007669"/>
    <property type="project" value="TreeGrafter"/>
</dbReference>
<accession>A0A9D1CZF6</accession>
<dbReference type="GO" id="GO:0008360">
    <property type="term" value="P:regulation of cell shape"/>
    <property type="evidence" value="ECO:0007669"/>
    <property type="project" value="UniProtKB-KW"/>
</dbReference>
<keyword evidence="3 7" id="KW-0812">Transmembrane</keyword>
<evidence type="ECO:0000256" key="6">
    <source>
        <dbReference type="ARBA" id="ARBA00023136"/>
    </source>
</evidence>
<dbReference type="NCBIfam" id="TIGR02614">
    <property type="entry name" value="ftsW"/>
    <property type="match status" value="1"/>
</dbReference>
<comment type="subcellular location">
    <subcellularLocation>
        <location evidence="1">Cell membrane</location>
        <topology evidence="1">Multi-pass membrane protein</topology>
    </subcellularLocation>
</comment>
<reference evidence="8" key="2">
    <citation type="journal article" date="2021" name="PeerJ">
        <title>Extensive microbial diversity within the chicken gut microbiome revealed by metagenomics and culture.</title>
        <authorList>
            <person name="Gilroy R."/>
            <person name="Ravi A."/>
            <person name="Getino M."/>
            <person name="Pursley I."/>
            <person name="Horton D.L."/>
            <person name="Alikhan N.F."/>
            <person name="Baker D."/>
            <person name="Gharbi K."/>
            <person name="Hall N."/>
            <person name="Watson M."/>
            <person name="Adriaenssens E.M."/>
            <person name="Foster-Nyarko E."/>
            <person name="Jarju S."/>
            <person name="Secka A."/>
            <person name="Antonio M."/>
            <person name="Oren A."/>
            <person name="Chaudhuri R.R."/>
            <person name="La Ragione R."/>
            <person name="Hildebrand F."/>
            <person name="Pallen M.J."/>
        </authorList>
    </citation>
    <scope>NUCLEOTIDE SEQUENCE</scope>
    <source>
        <strain evidence="8">CHK147-3167</strain>
    </source>
</reference>
<organism evidence="8 9">
    <name type="scientific">Candidatus Coprosoma intestinipullorum</name>
    <dbReference type="NCBI Taxonomy" id="2840752"/>
    <lineage>
        <taxon>Bacteria</taxon>
        <taxon>Bacillati</taxon>
        <taxon>Bacillota</taxon>
        <taxon>Bacillota incertae sedis</taxon>
        <taxon>Candidatus Coprosoma</taxon>
    </lineage>
</organism>
<dbReference type="PANTHER" id="PTHR30474:SF13">
    <property type="entry name" value="STAGE V SPORULATION PROTEIN E"/>
    <property type="match status" value="1"/>
</dbReference>
<dbReference type="InterPro" id="IPR013437">
    <property type="entry name" value="FtsW"/>
</dbReference>
<dbReference type="PANTHER" id="PTHR30474">
    <property type="entry name" value="CELL CYCLE PROTEIN"/>
    <property type="match status" value="1"/>
</dbReference>
<comment type="caution">
    <text evidence="8">The sequence shown here is derived from an EMBL/GenBank/DDBJ whole genome shotgun (WGS) entry which is preliminary data.</text>
</comment>
<feature type="transmembrane region" description="Helical" evidence="7">
    <location>
        <begin position="333"/>
        <end position="354"/>
    </location>
</feature>
<feature type="transmembrane region" description="Helical" evidence="7">
    <location>
        <begin position="71"/>
        <end position="89"/>
    </location>
</feature>
<dbReference type="InterPro" id="IPR018365">
    <property type="entry name" value="Cell_cycle_FtsW-rel_CS"/>
</dbReference>